<evidence type="ECO:0000313" key="3">
    <source>
        <dbReference type="Proteomes" id="UP000008237"/>
    </source>
</evidence>
<feature type="non-terminal residue" evidence="2">
    <location>
        <position position="45"/>
    </location>
</feature>
<evidence type="ECO:0000313" key="2">
    <source>
        <dbReference type="EMBL" id="EFN76687.1"/>
    </source>
</evidence>
<keyword evidence="3" id="KW-1185">Reference proteome</keyword>
<accession>E2C5U2</accession>
<dbReference type="Pfam" id="PF16087">
    <property type="entry name" value="DUF4817"/>
    <property type="match status" value="1"/>
</dbReference>
<proteinExistence type="predicted"/>
<name>E2C5U2_HARSA</name>
<gene>
    <name evidence="2" type="ORF">EAI_04007</name>
</gene>
<evidence type="ECO:0000259" key="1">
    <source>
        <dbReference type="Pfam" id="PF16087"/>
    </source>
</evidence>
<dbReference type="EMBL" id="GL452826">
    <property type="protein sequence ID" value="EFN76687.1"/>
    <property type="molecule type" value="Genomic_DNA"/>
</dbReference>
<dbReference type="InParanoid" id="E2C5U2"/>
<dbReference type="AlphaFoldDB" id="E2C5U2"/>
<dbReference type="InterPro" id="IPR032135">
    <property type="entry name" value="DUF4817"/>
</dbReference>
<protein>
    <recommendedName>
        <fullName evidence="1">DUF4817 domain-containing protein</fullName>
    </recommendedName>
</protein>
<organism evidence="3">
    <name type="scientific">Harpegnathos saltator</name>
    <name type="common">Jerdon's jumping ant</name>
    <dbReference type="NCBI Taxonomy" id="610380"/>
    <lineage>
        <taxon>Eukaryota</taxon>
        <taxon>Metazoa</taxon>
        <taxon>Ecdysozoa</taxon>
        <taxon>Arthropoda</taxon>
        <taxon>Hexapoda</taxon>
        <taxon>Insecta</taxon>
        <taxon>Pterygota</taxon>
        <taxon>Neoptera</taxon>
        <taxon>Endopterygota</taxon>
        <taxon>Hymenoptera</taxon>
        <taxon>Apocrita</taxon>
        <taxon>Aculeata</taxon>
        <taxon>Formicoidea</taxon>
        <taxon>Formicidae</taxon>
        <taxon>Ponerinae</taxon>
        <taxon>Ponerini</taxon>
        <taxon>Harpegnathos</taxon>
    </lineage>
</organism>
<dbReference type="Proteomes" id="UP000008237">
    <property type="component" value="Unassembled WGS sequence"/>
</dbReference>
<reference evidence="2 3" key="1">
    <citation type="journal article" date="2010" name="Science">
        <title>Genomic comparison of the ants Camponotus floridanus and Harpegnathos saltator.</title>
        <authorList>
            <person name="Bonasio R."/>
            <person name="Zhang G."/>
            <person name="Ye C."/>
            <person name="Mutti N.S."/>
            <person name="Fang X."/>
            <person name="Qin N."/>
            <person name="Donahue G."/>
            <person name="Yang P."/>
            <person name="Li Q."/>
            <person name="Li C."/>
            <person name="Zhang P."/>
            <person name="Huang Z."/>
            <person name="Berger S.L."/>
            <person name="Reinberg D."/>
            <person name="Wang J."/>
            <person name="Liebig J."/>
        </authorList>
    </citation>
    <scope>NUCLEOTIDE SEQUENCE [LARGE SCALE GENOMIC DNA]</scope>
    <source>
        <strain evidence="2 3">R22 G/1</strain>
    </source>
</reference>
<feature type="domain" description="DUF4817" evidence="1">
    <location>
        <begin position="5"/>
        <end position="45"/>
    </location>
</feature>
<sequence>MTSYTIEQHVQMIKLYYQNKCSLVQMLRALRALRPFYGRRGGPSK</sequence>